<dbReference type="Gene3D" id="2.120.10.80">
    <property type="entry name" value="Kelch-type beta propeller"/>
    <property type="match status" value="1"/>
</dbReference>
<evidence type="ECO:0000313" key="2">
    <source>
        <dbReference type="Proteomes" id="UP001162131"/>
    </source>
</evidence>
<accession>A0AAU9J852</accession>
<dbReference type="EMBL" id="CAJZBQ010000029">
    <property type="protein sequence ID" value="CAG9321856.1"/>
    <property type="molecule type" value="Genomic_DNA"/>
</dbReference>
<proteinExistence type="predicted"/>
<organism evidence="1 2">
    <name type="scientific">Blepharisma stoltei</name>
    <dbReference type="NCBI Taxonomy" id="1481888"/>
    <lineage>
        <taxon>Eukaryota</taxon>
        <taxon>Sar</taxon>
        <taxon>Alveolata</taxon>
        <taxon>Ciliophora</taxon>
        <taxon>Postciliodesmatophora</taxon>
        <taxon>Heterotrichea</taxon>
        <taxon>Heterotrichida</taxon>
        <taxon>Blepharismidae</taxon>
        <taxon>Blepharisma</taxon>
    </lineage>
</organism>
<name>A0AAU9J852_9CILI</name>
<reference evidence="1" key="1">
    <citation type="submission" date="2021-09" db="EMBL/GenBank/DDBJ databases">
        <authorList>
            <consortium name="AG Swart"/>
            <person name="Singh M."/>
            <person name="Singh A."/>
            <person name="Seah K."/>
            <person name="Emmerich C."/>
        </authorList>
    </citation>
    <scope>NUCLEOTIDE SEQUENCE</scope>
    <source>
        <strain evidence="1">ATCC30299</strain>
    </source>
</reference>
<dbReference type="InterPro" id="IPR011043">
    <property type="entry name" value="Gal_Oxase/kelch_b-propeller"/>
</dbReference>
<gene>
    <name evidence="1" type="ORF">BSTOLATCC_MIC29762</name>
</gene>
<sequence>MKLLDNLLRDNQEVESSNFRWIRSDNELDLEEINLETMEKASYEISSPKDHNEWCTCICSLPGNKSFCYRGYCNYSNHDIAFIIDEDHKIQILPSKMSTVGYCLTYYNNYFYMFGDSSLCRYNLIKQRWEKLTSNALSDDYCSCISLNGMILVALYDYAYMFIFDLWTFSYSSCTLELEQDSTKILCKYNNVAYLINFSGLIWESDENNLYIWNIISPCNPLYFYTYSIKVFYKNSWYFNMDSVIMKFNLDKKAVSKTSGSISYKYGSS</sequence>
<keyword evidence="2" id="KW-1185">Reference proteome</keyword>
<dbReference type="Proteomes" id="UP001162131">
    <property type="component" value="Unassembled WGS sequence"/>
</dbReference>
<evidence type="ECO:0000313" key="1">
    <source>
        <dbReference type="EMBL" id="CAG9321856.1"/>
    </source>
</evidence>
<dbReference type="SUPFAM" id="SSF50965">
    <property type="entry name" value="Galactose oxidase, central domain"/>
    <property type="match status" value="1"/>
</dbReference>
<comment type="caution">
    <text evidence="1">The sequence shown here is derived from an EMBL/GenBank/DDBJ whole genome shotgun (WGS) entry which is preliminary data.</text>
</comment>
<dbReference type="AlphaFoldDB" id="A0AAU9J852"/>
<protein>
    <submittedName>
        <fullName evidence="1">Uncharacterized protein</fullName>
    </submittedName>
</protein>
<dbReference type="InterPro" id="IPR015915">
    <property type="entry name" value="Kelch-typ_b-propeller"/>
</dbReference>